<dbReference type="AlphaFoldDB" id="G0UZ25"/>
<sequence>MLESYRADLQHEIKRRENIEEEVRQSLASCTAAVDEAIRTALISTWKEGCMEPPPQPRSPSPGIRQQVVFSVIHSPPRDPCGNTQRINTRRRQLCGVLSPACDPPACPAETNGGSVSLYV</sequence>
<organism evidence="1">
    <name type="scientific">Trypanosoma congolense (strain IL3000)</name>
    <dbReference type="NCBI Taxonomy" id="1068625"/>
    <lineage>
        <taxon>Eukaryota</taxon>
        <taxon>Discoba</taxon>
        <taxon>Euglenozoa</taxon>
        <taxon>Kinetoplastea</taxon>
        <taxon>Metakinetoplastina</taxon>
        <taxon>Trypanosomatida</taxon>
        <taxon>Trypanosomatidae</taxon>
        <taxon>Trypanosoma</taxon>
        <taxon>Nannomonas</taxon>
    </lineage>
</organism>
<evidence type="ECO:0000313" key="1">
    <source>
        <dbReference type="EMBL" id="CCC94644.1"/>
    </source>
</evidence>
<accession>G0UZ25</accession>
<reference evidence="1" key="1">
    <citation type="journal article" date="2012" name="Proc. Natl. Acad. Sci. U.S.A.">
        <title>Antigenic diversity is generated by distinct evolutionary mechanisms in African trypanosome species.</title>
        <authorList>
            <person name="Jackson A.P."/>
            <person name="Berry A."/>
            <person name="Aslett M."/>
            <person name="Allison H.C."/>
            <person name="Burton P."/>
            <person name="Vavrova-Anderson J."/>
            <person name="Brown R."/>
            <person name="Browne H."/>
            <person name="Corton N."/>
            <person name="Hauser H."/>
            <person name="Gamble J."/>
            <person name="Gilderthorp R."/>
            <person name="Marcello L."/>
            <person name="McQuillan J."/>
            <person name="Otto T.D."/>
            <person name="Quail M.A."/>
            <person name="Sanders M.J."/>
            <person name="van Tonder A."/>
            <person name="Ginger M.L."/>
            <person name="Field M.C."/>
            <person name="Barry J.D."/>
            <person name="Hertz-Fowler C."/>
            <person name="Berriman M."/>
        </authorList>
    </citation>
    <scope>NUCLEOTIDE SEQUENCE</scope>
    <source>
        <strain evidence="1">IL3000</strain>
    </source>
</reference>
<name>G0UZ25_TRYCI</name>
<proteinExistence type="predicted"/>
<dbReference type="EMBL" id="HE575324">
    <property type="protein sequence ID" value="CCC94644.1"/>
    <property type="molecule type" value="Genomic_DNA"/>
</dbReference>
<gene>
    <name evidence="1" type="ORF">TCIL3000_11_240</name>
</gene>
<protein>
    <submittedName>
        <fullName evidence="1">Uncharacterized protein</fullName>
    </submittedName>
</protein>